<dbReference type="Proteomes" id="UP000315525">
    <property type="component" value="Unassembled WGS sequence"/>
</dbReference>
<evidence type="ECO:0000256" key="6">
    <source>
        <dbReference type="ARBA" id="ARBA00025649"/>
    </source>
</evidence>
<evidence type="ECO:0000256" key="4">
    <source>
        <dbReference type="ARBA" id="ARBA00022448"/>
    </source>
</evidence>
<evidence type="ECO:0000256" key="3">
    <source>
        <dbReference type="ARBA" id="ARBA00016797"/>
    </source>
</evidence>
<dbReference type="EMBL" id="SOJN01000123">
    <property type="protein sequence ID" value="TET44463.1"/>
    <property type="molecule type" value="Genomic_DNA"/>
</dbReference>
<dbReference type="PROSITE" id="PS01065">
    <property type="entry name" value="ETF_BETA"/>
    <property type="match status" value="1"/>
</dbReference>
<evidence type="ECO:0000313" key="10">
    <source>
        <dbReference type="EMBL" id="TET44463.1"/>
    </source>
</evidence>
<evidence type="ECO:0000259" key="9">
    <source>
        <dbReference type="SMART" id="SM00893"/>
    </source>
</evidence>
<dbReference type="InterPro" id="IPR000049">
    <property type="entry name" value="ET-Flavoprotein_bsu_CS"/>
</dbReference>
<name>A0A523UPK5_UNCT6</name>
<dbReference type="PIRSF" id="PIRSF000090">
    <property type="entry name" value="Beta-ETF"/>
    <property type="match status" value="1"/>
</dbReference>
<evidence type="ECO:0000256" key="5">
    <source>
        <dbReference type="ARBA" id="ARBA00022982"/>
    </source>
</evidence>
<dbReference type="SMART" id="SM00893">
    <property type="entry name" value="ETF"/>
    <property type="match status" value="1"/>
</dbReference>
<comment type="similarity">
    <text evidence="1">Belongs to the ETF beta-subunit/FixA family.</text>
</comment>
<dbReference type="GO" id="GO:0046395">
    <property type="term" value="P:carboxylic acid catabolic process"/>
    <property type="evidence" value="ECO:0007669"/>
    <property type="project" value="UniProtKB-ARBA"/>
</dbReference>
<dbReference type="PANTHER" id="PTHR21294:SF8">
    <property type="entry name" value="ELECTRON TRANSFER FLAVOPROTEIN SUBUNIT BETA"/>
    <property type="match status" value="1"/>
</dbReference>
<keyword evidence="4" id="KW-0813">Transport</keyword>
<evidence type="ECO:0000256" key="8">
    <source>
        <dbReference type="ARBA" id="ARBA00049933"/>
    </source>
</evidence>
<dbReference type="CDD" id="cd01714">
    <property type="entry name" value="ETF_beta"/>
    <property type="match status" value="1"/>
</dbReference>
<dbReference type="PANTHER" id="PTHR21294">
    <property type="entry name" value="ELECTRON TRANSFER FLAVOPROTEIN BETA-SUBUNIT"/>
    <property type="match status" value="1"/>
</dbReference>
<dbReference type="InterPro" id="IPR014729">
    <property type="entry name" value="Rossmann-like_a/b/a_fold"/>
</dbReference>
<gene>
    <name evidence="10" type="ORF">E3J62_10135</name>
</gene>
<keyword evidence="5" id="KW-0249">Electron transport</keyword>
<dbReference type="AlphaFoldDB" id="A0A523UPK5"/>
<comment type="subunit">
    <text evidence="2">Heterodimer of an alpha and a beta subunit.</text>
</comment>
<proteinExistence type="inferred from homology"/>
<organism evidence="10 11">
    <name type="scientific">candidate division TA06 bacterium</name>
    <dbReference type="NCBI Taxonomy" id="2250710"/>
    <lineage>
        <taxon>Bacteria</taxon>
        <taxon>Bacteria division TA06</taxon>
    </lineage>
</organism>
<dbReference type="InterPro" id="IPR012255">
    <property type="entry name" value="ETF_b"/>
</dbReference>
<sequence length="263" mass="28162">MNVVVCLKQVPDTELSLGIAQGGQDIDRGDISYVINPYDEYAIEEALRIKEKSGGEVTLVAVGPGRYEEALRGGLAMGADRAIHVKDEALEGSDPMVIAYVLSKVIGGVDYDLILCGKQAIEDDSGQVGPALAEHLDLPQVTVVTKLEIDSDCKKAVAHREVEGGIEVVETSLPAVVTAQKGLNEPRYASLRGMMKAKKMPVETKTIADLGISSDEVGKAGSKTHLIELTYPPKRSAGRILDGELAEAVKELVRCLREEAKVL</sequence>
<evidence type="ECO:0000313" key="11">
    <source>
        <dbReference type="Proteomes" id="UP000315525"/>
    </source>
</evidence>
<evidence type="ECO:0000256" key="7">
    <source>
        <dbReference type="ARBA" id="ARBA00042002"/>
    </source>
</evidence>
<evidence type="ECO:0000256" key="1">
    <source>
        <dbReference type="ARBA" id="ARBA00007557"/>
    </source>
</evidence>
<comment type="caution">
    <text evidence="10">The sequence shown here is derived from an EMBL/GenBank/DDBJ whole genome shotgun (WGS) entry which is preliminary data.</text>
</comment>
<reference evidence="10 11" key="1">
    <citation type="submission" date="2019-03" db="EMBL/GenBank/DDBJ databases">
        <title>Metabolic potential of uncultured bacteria and archaea associated with petroleum seepage in deep-sea sediments.</title>
        <authorList>
            <person name="Dong X."/>
            <person name="Hubert C."/>
        </authorList>
    </citation>
    <scope>NUCLEOTIDE SEQUENCE [LARGE SCALE GENOMIC DNA]</scope>
    <source>
        <strain evidence="10">E44_bin18</strain>
    </source>
</reference>
<feature type="domain" description="Electron transfer flavoprotein alpha/beta-subunit N-terminal" evidence="9">
    <location>
        <begin position="23"/>
        <end position="214"/>
    </location>
</feature>
<evidence type="ECO:0000256" key="2">
    <source>
        <dbReference type="ARBA" id="ARBA00011355"/>
    </source>
</evidence>
<comment type="function">
    <text evidence="6">The electron transfer flavoprotein serves as a specific electron acceptor for other dehydrogenases. It transfers the electrons to the main respiratory chain via ETF-ubiquinone oxidoreductase (ETF dehydrogenase).</text>
</comment>
<accession>A0A523UPK5</accession>
<protein>
    <recommendedName>
        <fullName evidence="3">Electron transfer flavoprotein subunit beta</fullName>
    </recommendedName>
    <alternativeName>
        <fullName evidence="7">Electron transfer flavoprotein small subunit</fullName>
    </alternativeName>
</protein>
<dbReference type="Pfam" id="PF01012">
    <property type="entry name" value="ETF"/>
    <property type="match status" value="1"/>
</dbReference>
<comment type="cofactor">
    <cofactor evidence="8">
        <name>AMP</name>
        <dbReference type="ChEBI" id="CHEBI:456215"/>
    </cofactor>
</comment>
<dbReference type="SUPFAM" id="SSF52402">
    <property type="entry name" value="Adenine nucleotide alpha hydrolases-like"/>
    <property type="match status" value="1"/>
</dbReference>
<dbReference type="GO" id="GO:0009055">
    <property type="term" value="F:electron transfer activity"/>
    <property type="evidence" value="ECO:0007669"/>
    <property type="project" value="InterPro"/>
</dbReference>
<dbReference type="InterPro" id="IPR014730">
    <property type="entry name" value="ETF_a/b_N"/>
</dbReference>
<dbReference type="Gene3D" id="3.40.50.620">
    <property type="entry name" value="HUPs"/>
    <property type="match status" value="1"/>
</dbReference>
<dbReference type="InterPro" id="IPR033948">
    <property type="entry name" value="ETF_beta_N"/>
</dbReference>
<dbReference type="FunFam" id="3.40.50.620:FF:000011">
    <property type="entry name" value="Electron transfer flavoprotein subunit beta"/>
    <property type="match status" value="1"/>
</dbReference>